<comment type="caution">
    <text evidence="1">The sequence shown here is derived from an EMBL/GenBank/DDBJ whole genome shotgun (WGS) entry which is preliminary data.</text>
</comment>
<accession>A0A1F8EBH0</accession>
<evidence type="ECO:0008006" key="3">
    <source>
        <dbReference type="Google" id="ProtNLM"/>
    </source>
</evidence>
<dbReference type="EMBL" id="MGJB01000017">
    <property type="protein sequence ID" value="OGM98261.1"/>
    <property type="molecule type" value="Genomic_DNA"/>
</dbReference>
<proteinExistence type="predicted"/>
<evidence type="ECO:0000313" key="1">
    <source>
        <dbReference type="EMBL" id="OGM98261.1"/>
    </source>
</evidence>
<sequence length="582" mass="62577">MEFLYSHNKLLKWLILLALLLAIVSFLSFWFGSPSFSESGVKLEIEGPTQASVGDEVVYKVKYSNTTKLNLNSLSFKFTYPDGSVVLPSGGGPVLDGKDTFSEIFTLDQLAVGQSGEKDFTAFLVGNRGNIKTAKIDLSFGAGSLKTVFEKTASLSTTMISLPVSLTLSAPPNSVPGQAISYVLDYRNESNGDIYDLRFEFKYPDGFSVQKSSPSPNTENYVWVIPVLKKGNGGRISISGLLNGKEGETKNISVALKRKIGDQYIDYEKSETSSVVANALLGTAISVNDSSDYSAFAGDDLNYTIKYFNSSNYNLIGVNLLIKLEGDMYDISSLDTKGGYYDSSNGTILWNASTISDFANLSPNKKGQVSFRIKLKDGIPSGSTGSKNLFVRASTRLSTPNVPSDIGGDEIFAESNLVTKISTQPTLKQTAYYNDTAFGSSGPLPPEVGKETSFTIHWQITNPGNDMSGVKITGLLSAGVNWRSIVSVGSGQPEPTFNKNISEVAWNPGVLPQGVGVTGSKYEASFQISINPSTSQTGSPVFLVKDSKLSGVDTFTKQNIIVPVRDISSNDLVDRSGEGVVQ</sequence>
<name>A0A1F8EBH0_9BACT</name>
<dbReference type="AlphaFoldDB" id="A0A1F8EBH0"/>
<dbReference type="STRING" id="1802661.A2649_03145"/>
<reference evidence="1 2" key="1">
    <citation type="journal article" date="2016" name="Nat. Commun.">
        <title>Thousands of microbial genomes shed light on interconnected biogeochemical processes in an aquifer system.</title>
        <authorList>
            <person name="Anantharaman K."/>
            <person name="Brown C.T."/>
            <person name="Hug L.A."/>
            <person name="Sharon I."/>
            <person name="Castelle C.J."/>
            <person name="Probst A.J."/>
            <person name="Thomas B.C."/>
            <person name="Singh A."/>
            <person name="Wilkins M.J."/>
            <person name="Karaoz U."/>
            <person name="Brodie E.L."/>
            <person name="Williams K.H."/>
            <person name="Hubbard S.S."/>
            <person name="Banfield J.F."/>
        </authorList>
    </citation>
    <scope>NUCLEOTIDE SEQUENCE [LARGE SCALE GENOMIC DNA]</scope>
</reference>
<dbReference type="Proteomes" id="UP000176893">
    <property type="component" value="Unassembled WGS sequence"/>
</dbReference>
<organism evidence="1 2">
    <name type="scientific">Candidatus Yanofskybacteria bacterium RIFCSPHIGHO2_01_FULL_41_26</name>
    <dbReference type="NCBI Taxonomy" id="1802661"/>
    <lineage>
        <taxon>Bacteria</taxon>
        <taxon>Candidatus Yanofskyibacteriota</taxon>
    </lineage>
</organism>
<protein>
    <recommendedName>
        <fullName evidence="3">DUF11 domain-containing protein</fullName>
    </recommendedName>
</protein>
<evidence type="ECO:0000313" key="2">
    <source>
        <dbReference type="Proteomes" id="UP000176893"/>
    </source>
</evidence>
<gene>
    <name evidence="1" type="ORF">A2649_03145</name>
</gene>